<evidence type="ECO:0000313" key="4">
    <source>
        <dbReference type="Proteomes" id="UP000008366"/>
    </source>
</evidence>
<sequence>MPAPEPNAHPALDPQCDPTAAPATGRGTPAQPDLLADLAAAAGLDVTDIRLDEDLLGLGLDSVRLMRLVEQWRAAGLDVAFADLAAGGTVAEALETVSVGRA</sequence>
<proteinExistence type="predicted"/>
<dbReference type="STRING" id="1184609.KILIM_014_00660"/>
<dbReference type="InterPro" id="IPR036736">
    <property type="entry name" value="ACP-like_sf"/>
</dbReference>
<evidence type="ECO:0000313" key="3">
    <source>
        <dbReference type="EMBL" id="GAB94930.1"/>
    </source>
</evidence>
<dbReference type="AlphaFoldDB" id="K6W6V9"/>
<dbReference type="InterPro" id="IPR009081">
    <property type="entry name" value="PP-bd_ACP"/>
</dbReference>
<feature type="region of interest" description="Disordered" evidence="1">
    <location>
        <begin position="1"/>
        <end position="31"/>
    </location>
</feature>
<feature type="compositionally biased region" description="Low complexity" evidence="1">
    <location>
        <begin position="18"/>
        <end position="31"/>
    </location>
</feature>
<dbReference type="Proteomes" id="UP000008366">
    <property type="component" value="Unassembled WGS sequence"/>
</dbReference>
<dbReference type="RefSeq" id="WP_006591462.1">
    <property type="nucleotide sequence ID" value="NZ_BAHD01000014.1"/>
</dbReference>
<name>K6W6V9_9MICO</name>
<dbReference type="EMBL" id="BAHD01000014">
    <property type="protein sequence ID" value="GAB94930.1"/>
    <property type="molecule type" value="Genomic_DNA"/>
</dbReference>
<feature type="domain" description="Carrier" evidence="2">
    <location>
        <begin position="34"/>
        <end position="95"/>
    </location>
</feature>
<gene>
    <name evidence="3" type="ORF">KILIM_014_00660</name>
</gene>
<evidence type="ECO:0000259" key="2">
    <source>
        <dbReference type="Pfam" id="PF00550"/>
    </source>
</evidence>
<comment type="caution">
    <text evidence="3">The sequence shown here is derived from an EMBL/GenBank/DDBJ whole genome shotgun (WGS) entry which is preliminary data.</text>
</comment>
<dbReference type="Pfam" id="PF00550">
    <property type="entry name" value="PP-binding"/>
    <property type="match status" value="1"/>
</dbReference>
<protein>
    <recommendedName>
        <fullName evidence="2">Carrier domain-containing protein</fullName>
    </recommendedName>
</protein>
<accession>K6W6V9</accession>
<evidence type="ECO:0000256" key="1">
    <source>
        <dbReference type="SAM" id="MobiDB-lite"/>
    </source>
</evidence>
<organism evidence="3 4">
    <name type="scientific">Kineosphaera limosa NBRC 100340</name>
    <dbReference type="NCBI Taxonomy" id="1184609"/>
    <lineage>
        <taxon>Bacteria</taxon>
        <taxon>Bacillati</taxon>
        <taxon>Actinomycetota</taxon>
        <taxon>Actinomycetes</taxon>
        <taxon>Micrococcales</taxon>
        <taxon>Dermatophilaceae</taxon>
        <taxon>Kineosphaera</taxon>
    </lineage>
</organism>
<reference evidence="3 4" key="1">
    <citation type="submission" date="2012-08" db="EMBL/GenBank/DDBJ databases">
        <title>Whole genome shotgun sequence of Kineosphaera limosa NBRC 100340.</title>
        <authorList>
            <person name="Yoshida I."/>
            <person name="Isaki S."/>
            <person name="Hosoyama A."/>
            <person name="Tsuchikane K."/>
            <person name="Katsumata H."/>
            <person name="Ando Y."/>
            <person name="Ohji S."/>
            <person name="Hamada M."/>
            <person name="Tamura T."/>
            <person name="Yamazoe A."/>
            <person name="Yamazaki S."/>
            <person name="Fujita N."/>
        </authorList>
    </citation>
    <scope>NUCLEOTIDE SEQUENCE [LARGE SCALE GENOMIC DNA]</scope>
    <source>
        <strain evidence="3 4">NBRC 100340</strain>
    </source>
</reference>
<keyword evidence="4" id="KW-1185">Reference proteome</keyword>
<dbReference type="SUPFAM" id="SSF47336">
    <property type="entry name" value="ACP-like"/>
    <property type="match status" value="1"/>
</dbReference>
<dbReference type="Gene3D" id="1.10.1200.10">
    <property type="entry name" value="ACP-like"/>
    <property type="match status" value="1"/>
</dbReference>